<keyword evidence="7" id="KW-1185">Reference proteome</keyword>
<evidence type="ECO:0000313" key="7">
    <source>
        <dbReference type="Proteomes" id="UP000027195"/>
    </source>
</evidence>
<feature type="region of interest" description="Disordered" evidence="5">
    <location>
        <begin position="44"/>
        <end position="68"/>
    </location>
</feature>
<dbReference type="GO" id="GO:0003743">
    <property type="term" value="F:translation initiation factor activity"/>
    <property type="evidence" value="ECO:0007669"/>
    <property type="project" value="UniProtKB-KW"/>
</dbReference>
<feature type="region of interest" description="Disordered" evidence="5">
    <location>
        <begin position="205"/>
        <end position="235"/>
    </location>
</feature>
<dbReference type="InterPro" id="IPR023194">
    <property type="entry name" value="eIF3-like_dom_sf"/>
</dbReference>
<dbReference type="EMBL" id="KL198043">
    <property type="protein sequence ID" value="KDQ13540.1"/>
    <property type="molecule type" value="Genomic_DNA"/>
</dbReference>
<dbReference type="Pfam" id="PF08597">
    <property type="entry name" value="eIF3_subunit"/>
    <property type="match status" value="1"/>
</dbReference>
<protein>
    <recommendedName>
        <fullName evidence="4">Eukaryotic translation initiation factor 3 30 kDa subunit</fullName>
    </recommendedName>
</protein>
<evidence type="ECO:0000256" key="3">
    <source>
        <dbReference type="ARBA" id="ARBA00022917"/>
    </source>
</evidence>
<dbReference type="InterPro" id="IPR013906">
    <property type="entry name" value="eIF3j"/>
</dbReference>
<evidence type="ECO:0000313" key="6">
    <source>
        <dbReference type="EMBL" id="KDQ13540.1"/>
    </source>
</evidence>
<name>A0A067MFP8_BOTB1</name>
<dbReference type="OrthoDB" id="20381at2759"/>
<reference evidence="7" key="1">
    <citation type="journal article" date="2014" name="Proc. Natl. Acad. Sci. U.S.A.">
        <title>Extensive sampling of basidiomycete genomes demonstrates inadequacy of the white-rot/brown-rot paradigm for wood decay fungi.</title>
        <authorList>
            <person name="Riley R."/>
            <person name="Salamov A.A."/>
            <person name="Brown D.W."/>
            <person name="Nagy L.G."/>
            <person name="Floudas D."/>
            <person name="Held B.W."/>
            <person name="Levasseur A."/>
            <person name="Lombard V."/>
            <person name="Morin E."/>
            <person name="Otillar R."/>
            <person name="Lindquist E.A."/>
            <person name="Sun H."/>
            <person name="LaButti K.M."/>
            <person name="Schmutz J."/>
            <person name="Jabbour D."/>
            <person name="Luo H."/>
            <person name="Baker S.E."/>
            <person name="Pisabarro A.G."/>
            <person name="Walton J.D."/>
            <person name="Blanchette R.A."/>
            <person name="Henrissat B."/>
            <person name="Martin F."/>
            <person name="Cullen D."/>
            <person name="Hibbett D.S."/>
            <person name="Grigoriev I.V."/>
        </authorList>
    </citation>
    <scope>NUCLEOTIDE SEQUENCE [LARGE SCALE GENOMIC DNA]</scope>
    <source>
        <strain evidence="7">FD-172 SS1</strain>
    </source>
</reference>
<feature type="compositionally biased region" description="Basic and acidic residues" evidence="5">
    <location>
        <begin position="207"/>
        <end position="217"/>
    </location>
</feature>
<dbReference type="PANTHER" id="PTHR21681:SF0">
    <property type="entry name" value="EUKARYOTIC TRANSLATION INITIATION FACTOR 3 SUBUNIT J"/>
    <property type="match status" value="1"/>
</dbReference>
<dbReference type="HOGENOM" id="CLU_085806_0_0_1"/>
<keyword evidence="3" id="KW-0648">Protein biosynthesis</keyword>
<dbReference type="AlphaFoldDB" id="A0A067MFP8"/>
<keyword evidence="1" id="KW-0963">Cytoplasm</keyword>
<evidence type="ECO:0000256" key="2">
    <source>
        <dbReference type="ARBA" id="ARBA00022540"/>
    </source>
</evidence>
<dbReference type="Proteomes" id="UP000027195">
    <property type="component" value="Unassembled WGS sequence"/>
</dbReference>
<organism evidence="6 7">
    <name type="scientific">Botryobasidium botryosum (strain FD-172 SS1)</name>
    <dbReference type="NCBI Taxonomy" id="930990"/>
    <lineage>
        <taxon>Eukaryota</taxon>
        <taxon>Fungi</taxon>
        <taxon>Dikarya</taxon>
        <taxon>Basidiomycota</taxon>
        <taxon>Agaricomycotina</taxon>
        <taxon>Agaricomycetes</taxon>
        <taxon>Cantharellales</taxon>
        <taxon>Botryobasidiaceae</taxon>
        <taxon>Botryobasidium</taxon>
    </lineage>
</organism>
<accession>A0A067MFP8</accession>
<dbReference type="GO" id="GO:0005852">
    <property type="term" value="C:eukaryotic translation initiation factor 3 complex"/>
    <property type="evidence" value="ECO:0007669"/>
    <property type="project" value="InterPro"/>
</dbReference>
<dbReference type="InParanoid" id="A0A067MFP8"/>
<keyword evidence="2" id="KW-0396">Initiation factor</keyword>
<feature type="compositionally biased region" description="Acidic residues" evidence="5">
    <location>
        <begin position="88"/>
        <end position="102"/>
    </location>
</feature>
<dbReference type="PANTHER" id="PTHR21681">
    <property type="entry name" value="EUKARYOTIC TRANSLATION INITIATION FACTOR 3 SUBUNIT J"/>
    <property type="match status" value="1"/>
</dbReference>
<proteinExistence type="predicted"/>
<gene>
    <name evidence="6" type="ORF">BOTBODRAFT_370241</name>
</gene>
<evidence type="ECO:0000256" key="4">
    <source>
        <dbReference type="ARBA" id="ARBA00029904"/>
    </source>
</evidence>
<dbReference type="STRING" id="930990.A0A067MFP8"/>
<dbReference type="Gene3D" id="1.10.246.60">
    <property type="entry name" value="Eukaryotic translation initiation factor 3 like domains"/>
    <property type="match status" value="1"/>
</dbReference>
<sequence>MKRRKSLYVPSCPCIRSYTNIRRSPRHCANFDSTFILVYQDDWDASSEEEEKPKPAAVAPPKKKGTLKSKLAEKEALKAAQKGAVFDNADDEDDDDDDESVDYAEQRRIDKERELESDLHNATDLLGAAAIGGGANSELASLLAANPRSKEDFIQLSDKIISLILARHENKPSYPLFVEHHVRALAQPLRDVEVRKAASALTTLANEKQKEARDKSSGKKKTKAAAKPTLGSAKASGKFDTKVYDEALDDFGKDADDFM</sequence>
<feature type="region of interest" description="Disordered" evidence="5">
    <location>
        <begin position="82"/>
        <end position="107"/>
    </location>
</feature>
<evidence type="ECO:0000256" key="5">
    <source>
        <dbReference type="SAM" id="MobiDB-lite"/>
    </source>
</evidence>
<evidence type="ECO:0000256" key="1">
    <source>
        <dbReference type="ARBA" id="ARBA00022490"/>
    </source>
</evidence>